<keyword evidence="2 8" id="KW-0812">Transmembrane</keyword>
<feature type="transmembrane region" description="Helical" evidence="8">
    <location>
        <begin position="260"/>
        <end position="278"/>
    </location>
</feature>
<gene>
    <name evidence="10" type="ORF">ODALV1_LOCUS28264</name>
</gene>
<evidence type="ECO:0000313" key="10">
    <source>
        <dbReference type="EMBL" id="CAL8140379.1"/>
    </source>
</evidence>
<comment type="subcellular location">
    <subcellularLocation>
        <location evidence="1">Endoplasmic reticulum membrane</location>
        <topology evidence="1">Multi-pass membrane protein</topology>
    </subcellularLocation>
</comment>
<dbReference type="EMBL" id="CAXLJM020000136">
    <property type="protein sequence ID" value="CAL8140379.1"/>
    <property type="molecule type" value="Genomic_DNA"/>
</dbReference>
<sequence>MERLSEVFEELKGPHLVARFQNFCGLRLKKKEVDIGGGGGGASEGGDIAEEKCDEKKNSSSLEIDYKWLLYLFLFGTSLGDETFYSIFFTFWFWSVDGAVGRRVVLVWGICMYIGQSLKDIIRWPRPSSPPVVKLERKWELEYGMPSTHAIVGAAVPLSIVIFTSSRYQYSVEIGIAIAITICTLVCLSRLYLGMHSVLDILAGLTLVASLLPMVIPLVDKLDSFFLTHELGGLSLIALGFFLCLCYPSGDRWTPARGDTFVIVGSAVGMNLGGWLNYQMGILRGPPPSSPPYVVMWPTGNMILLALLRQCLGLVVVLLSKVMAKKLAHLCLMKVKSCGELEKQEDDDAMKPGMGTELFTKFLTYLLVGLSVTYASPNLFRGLGIERPTFHTEI</sequence>
<keyword evidence="11" id="KW-1185">Reference proteome</keyword>
<comment type="similarity">
    <text evidence="7">Belongs to the type 2 lipid phosphate phosphatase family.</text>
</comment>
<protein>
    <recommendedName>
        <fullName evidence="9">Phosphatidic acid phosphatase type 2/haloperoxidase domain-containing protein</fullName>
    </recommendedName>
</protein>
<dbReference type="Gene3D" id="1.20.144.10">
    <property type="entry name" value="Phosphatidic acid phosphatase type 2/haloperoxidase"/>
    <property type="match status" value="1"/>
</dbReference>
<keyword evidence="4" id="KW-0256">Endoplasmic reticulum</keyword>
<keyword evidence="6 8" id="KW-0472">Membrane</keyword>
<evidence type="ECO:0000259" key="9">
    <source>
        <dbReference type="SMART" id="SM00014"/>
    </source>
</evidence>
<feature type="domain" description="Phosphatidic acid phosphatase type 2/haloperoxidase" evidence="9">
    <location>
        <begin position="102"/>
        <end position="216"/>
    </location>
</feature>
<evidence type="ECO:0000256" key="1">
    <source>
        <dbReference type="ARBA" id="ARBA00004477"/>
    </source>
</evidence>
<proteinExistence type="inferred from homology"/>
<feature type="transmembrane region" description="Helical" evidence="8">
    <location>
        <begin position="170"/>
        <end position="191"/>
    </location>
</feature>
<evidence type="ECO:0000256" key="3">
    <source>
        <dbReference type="ARBA" id="ARBA00022801"/>
    </source>
</evidence>
<dbReference type="Proteomes" id="UP001642540">
    <property type="component" value="Unassembled WGS sequence"/>
</dbReference>
<evidence type="ECO:0000256" key="4">
    <source>
        <dbReference type="ARBA" id="ARBA00022824"/>
    </source>
</evidence>
<dbReference type="CDD" id="cd03388">
    <property type="entry name" value="PAP2_SPPase1"/>
    <property type="match status" value="1"/>
</dbReference>
<keyword evidence="5 8" id="KW-1133">Transmembrane helix</keyword>
<dbReference type="SUPFAM" id="SSF48317">
    <property type="entry name" value="Acid phosphatase/Vanadium-dependent haloperoxidase"/>
    <property type="match status" value="1"/>
</dbReference>
<evidence type="ECO:0000256" key="2">
    <source>
        <dbReference type="ARBA" id="ARBA00022692"/>
    </source>
</evidence>
<comment type="caution">
    <text evidence="10">The sequence shown here is derived from an EMBL/GenBank/DDBJ whole genome shotgun (WGS) entry which is preliminary data.</text>
</comment>
<dbReference type="Pfam" id="PF01569">
    <property type="entry name" value="PAP2"/>
    <property type="match status" value="1"/>
</dbReference>
<organism evidence="10 11">
    <name type="scientific">Orchesella dallaii</name>
    <dbReference type="NCBI Taxonomy" id="48710"/>
    <lineage>
        <taxon>Eukaryota</taxon>
        <taxon>Metazoa</taxon>
        <taxon>Ecdysozoa</taxon>
        <taxon>Arthropoda</taxon>
        <taxon>Hexapoda</taxon>
        <taxon>Collembola</taxon>
        <taxon>Entomobryomorpha</taxon>
        <taxon>Entomobryoidea</taxon>
        <taxon>Orchesellidae</taxon>
        <taxon>Orchesellinae</taxon>
        <taxon>Orchesella</taxon>
    </lineage>
</organism>
<dbReference type="PANTHER" id="PTHR14969:SF28">
    <property type="entry name" value="DIHYDROSPHINGOSINE 1-PHOSPHATE PHOSPHATASE LCB3-RELATED"/>
    <property type="match status" value="1"/>
</dbReference>
<dbReference type="InterPro" id="IPR000326">
    <property type="entry name" value="PAP2/HPO"/>
</dbReference>
<evidence type="ECO:0000256" key="8">
    <source>
        <dbReference type="SAM" id="Phobius"/>
    </source>
</evidence>
<feature type="transmembrane region" description="Helical" evidence="8">
    <location>
        <begin position="198"/>
        <end position="219"/>
    </location>
</feature>
<keyword evidence="3" id="KW-0378">Hydrolase</keyword>
<accession>A0ABP1S0A1</accession>
<dbReference type="InterPro" id="IPR036938">
    <property type="entry name" value="PAP2/HPO_sf"/>
</dbReference>
<evidence type="ECO:0000313" key="11">
    <source>
        <dbReference type="Proteomes" id="UP001642540"/>
    </source>
</evidence>
<reference evidence="10 11" key="1">
    <citation type="submission" date="2024-08" db="EMBL/GenBank/DDBJ databases">
        <authorList>
            <person name="Cucini C."/>
            <person name="Frati F."/>
        </authorList>
    </citation>
    <scope>NUCLEOTIDE SEQUENCE [LARGE SCALE GENOMIC DNA]</scope>
</reference>
<evidence type="ECO:0000256" key="7">
    <source>
        <dbReference type="ARBA" id="ARBA00038324"/>
    </source>
</evidence>
<dbReference type="SMART" id="SM00014">
    <property type="entry name" value="acidPPc"/>
    <property type="match status" value="1"/>
</dbReference>
<evidence type="ECO:0000256" key="6">
    <source>
        <dbReference type="ARBA" id="ARBA00023136"/>
    </source>
</evidence>
<feature type="transmembrane region" description="Helical" evidence="8">
    <location>
        <begin position="231"/>
        <end position="248"/>
    </location>
</feature>
<name>A0ABP1S0A1_9HEXA</name>
<dbReference type="PANTHER" id="PTHR14969">
    <property type="entry name" value="SPHINGOSINE-1-PHOSPHATE PHOSPHOHYDROLASE"/>
    <property type="match status" value="1"/>
</dbReference>
<feature type="transmembrane region" description="Helical" evidence="8">
    <location>
        <begin position="298"/>
        <end position="319"/>
    </location>
</feature>
<evidence type="ECO:0000256" key="5">
    <source>
        <dbReference type="ARBA" id="ARBA00022989"/>
    </source>
</evidence>